<evidence type="ECO:0000313" key="2">
    <source>
        <dbReference type="Proteomes" id="UP000798662"/>
    </source>
</evidence>
<evidence type="ECO:0000313" key="1">
    <source>
        <dbReference type="EMBL" id="KAK1862456.1"/>
    </source>
</evidence>
<organism evidence="1 2">
    <name type="scientific">Pyropia yezoensis</name>
    <name type="common">Susabi-nori</name>
    <name type="synonym">Porphyra yezoensis</name>
    <dbReference type="NCBI Taxonomy" id="2788"/>
    <lineage>
        <taxon>Eukaryota</taxon>
        <taxon>Rhodophyta</taxon>
        <taxon>Bangiophyceae</taxon>
        <taxon>Bangiales</taxon>
        <taxon>Bangiaceae</taxon>
        <taxon>Pyropia</taxon>
    </lineage>
</organism>
<comment type="caution">
    <text evidence="1">The sequence shown here is derived from an EMBL/GenBank/DDBJ whole genome shotgun (WGS) entry which is preliminary data.</text>
</comment>
<keyword evidence="2" id="KW-1185">Reference proteome</keyword>
<dbReference type="Proteomes" id="UP000798662">
    <property type="component" value="Chromosome 1"/>
</dbReference>
<dbReference type="EMBL" id="CM020618">
    <property type="protein sequence ID" value="KAK1862456.1"/>
    <property type="molecule type" value="Genomic_DNA"/>
</dbReference>
<name>A0ACC3BWP1_PYRYE</name>
<proteinExistence type="predicted"/>
<accession>A0ACC3BWP1</accession>
<protein>
    <submittedName>
        <fullName evidence="1">Uncharacterized protein</fullName>
    </submittedName>
</protein>
<reference evidence="1" key="1">
    <citation type="submission" date="2019-11" db="EMBL/GenBank/DDBJ databases">
        <title>Nori genome reveals adaptations in red seaweeds to the harsh intertidal environment.</title>
        <authorList>
            <person name="Wang D."/>
            <person name="Mao Y."/>
        </authorList>
    </citation>
    <scope>NUCLEOTIDE SEQUENCE</scope>
    <source>
        <tissue evidence="1">Gametophyte</tissue>
    </source>
</reference>
<gene>
    <name evidence="1" type="ORF">I4F81_005025</name>
</gene>
<sequence>MEQDASGRKAASTQTSLPHGGHPSGSATVYWADAEEVAPSGSGAGPPPSPPALPAPNTTCRLPPSAAPAEPSARGASRRRPGSTATTSLTRGVHRGSGAKRCRSGRPKDPKLPGGVFKPEVRMTIMELWVSFVNCKTSKSGSSLQLSLANAASWISAHSQLQEEWGRINQLAVKRILESIKAHMDKGDNADGHGRGRACGGTREQGRGPGRDLENAL</sequence>